<feature type="compositionally biased region" description="Basic residues" evidence="6">
    <location>
        <begin position="12"/>
        <end position="21"/>
    </location>
</feature>
<feature type="compositionally biased region" description="Basic residues" evidence="6">
    <location>
        <begin position="70"/>
        <end position="79"/>
    </location>
</feature>
<dbReference type="HOGENOM" id="CLU_030315_0_0_1"/>
<reference evidence="7" key="3">
    <citation type="submission" date="2015-04" db="UniProtKB">
        <authorList>
            <consortium name="EnsemblPlants"/>
        </authorList>
    </citation>
    <scope>IDENTIFICATION</scope>
</reference>
<reference evidence="8" key="2">
    <citation type="submission" date="2013-12" db="EMBL/GenBank/DDBJ databases">
        <authorList>
            <person name="Yu Y."/>
            <person name="Lee S."/>
            <person name="de Baynast K."/>
            <person name="Wissotski M."/>
            <person name="Liu L."/>
            <person name="Talag J."/>
            <person name="Goicoechea J."/>
            <person name="Angelova A."/>
            <person name="Jetty R."/>
            <person name="Kudrna D."/>
            <person name="Golser W."/>
            <person name="Rivera L."/>
            <person name="Zhang J."/>
            <person name="Wing R."/>
        </authorList>
    </citation>
    <scope>NUCLEOTIDE SEQUENCE</scope>
</reference>
<feature type="region of interest" description="Disordered" evidence="6">
    <location>
        <begin position="1"/>
        <end position="107"/>
    </location>
</feature>
<evidence type="ECO:0000256" key="2">
    <source>
        <dbReference type="ARBA" id="ARBA00009430"/>
    </source>
</evidence>
<dbReference type="Gramene" id="LPERR11G16100.1">
    <property type="protein sequence ID" value="LPERR11G16100.1"/>
    <property type="gene ID" value="LPERR11G16100"/>
</dbReference>
<feature type="compositionally biased region" description="Low complexity" evidence="6">
    <location>
        <begin position="52"/>
        <end position="68"/>
    </location>
</feature>
<dbReference type="GO" id="GO:0006351">
    <property type="term" value="P:DNA-templated transcription"/>
    <property type="evidence" value="ECO:0007669"/>
    <property type="project" value="InterPro"/>
</dbReference>
<keyword evidence="5" id="KW-0539">Nucleus</keyword>
<evidence type="ECO:0000256" key="4">
    <source>
        <dbReference type="ARBA" id="ARBA00023163"/>
    </source>
</evidence>
<dbReference type="EnsemblPlants" id="LPERR11G16100.1">
    <property type="protein sequence ID" value="LPERR11G16100.1"/>
    <property type="gene ID" value="LPERR11G16100"/>
</dbReference>
<keyword evidence="4" id="KW-0804">Transcription</keyword>
<comment type="subcellular location">
    <subcellularLocation>
        <location evidence="1">Nucleus</location>
        <location evidence="1">Nucleolus</location>
    </subcellularLocation>
</comment>
<comment type="similarity">
    <text evidence="2">Belongs to the eukaryotic RPA49/POLR1E RNA polymerase subunit family.</text>
</comment>
<organism evidence="7 8">
    <name type="scientific">Leersia perrieri</name>
    <dbReference type="NCBI Taxonomy" id="77586"/>
    <lineage>
        <taxon>Eukaryota</taxon>
        <taxon>Viridiplantae</taxon>
        <taxon>Streptophyta</taxon>
        <taxon>Embryophyta</taxon>
        <taxon>Tracheophyta</taxon>
        <taxon>Spermatophyta</taxon>
        <taxon>Magnoliopsida</taxon>
        <taxon>Liliopsida</taxon>
        <taxon>Poales</taxon>
        <taxon>Poaceae</taxon>
        <taxon>BOP clade</taxon>
        <taxon>Oryzoideae</taxon>
        <taxon>Oryzeae</taxon>
        <taxon>Oryzinae</taxon>
        <taxon>Leersia</taxon>
    </lineage>
</organism>
<evidence type="ECO:0008006" key="9">
    <source>
        <dbReference type="Google" id="ProtNLM"/>
    </source>
</evidence>
<dbReference type="eggNOG" id="KOG4183">
    <property type="taxonomic scope" value="Eukaryota"/>
</dbReference>
<dbReference type="Proteomes" id="UP000032180">
    <property type="component" value="Chromosome 11"/>
</dbReference>
<evidence type="ECO:0000256" key="5">
    <source>
        <dbReference type="ARBA" id="ARBA00023242"/>
    </source>
</evidence>
<feature type="compositionally biased region" description="Polar residues" evidence="6">
    <location>
        <begin position="27"/>
        <end position="36"/>
    </location>
</feature>
<evidence type="ECO:0000313" key="7">
    <source>
        <dbReference type="EnsemblPlants" id="LPERR11G16100.1"/>
    </source>
</evidence>
<name>A0A0D9XU59_9ORYZ</name>
<evidence type="ECO:0000313" key="8">
    <source>
        <dbReference type="Proteomes" id="UP000032180"/>
    </source>
</evidence>
<proteinExistence type="inferred from homology"/>
<dbReference type="InterPro" id="IPR009668">
    <property type="entry name" value="RNA_pol-assoc_fac_A49-like"/>
</dbReference>
<evidence type="ECO:0000256" key="3">
    <source>
        <dbReference type="ARBA" id="ARBA00022478"/>
    </source>
</evidence>
<accession>A0A0D9XU59</accession>
<dbReference type="AlphaFoldDB" id="A0A0D9XU59"/>
<dbReference type="STRING" id="77586.A0A0D9XU59"/>
<sequence length="541" mass="58984">MADHHPAASSSPKKKKKKHSKNRESTDPTVDSSLTAASPEKKHSKKRKSTDAIAESSSFAAAAVADTSSPKKKKKKHSKKGESIDATEDAAAISSPKKKKHSEKGETIDYTENASLTAAGAAAAAEFKKVEEVINVTVDASLTAVTEATAAAPIVAYSPTGYDPLAVAAAAARRGKQPPPSRLFRQTKHPSRIELVVGTPGGGPDFVGRSYAGEAALPQHTGYALGVLDKASGTLKVVPIAANKILRLEPQFGVHQPAQSQQSEAVGEAGPSANDADLKVQETTKLFGTLRDKNKDIKWKLLNEQRNDPSAFLDLDLGTSDTNLGTNETQEQIVRNIPPYDPAADTSERAYIFDEIIPKSIRPDLMDIMEHLESGEFSSKGYGNFVSNRVNKLQELQGKDQERLAWILSYIQHLLSLLARNSSMAKRHRKGDQATSGPKIPHSVFRKLLLMFTEQGSSGLSTEKHELLINYILVLTLYADNFRSDPNDICQDLKMTRQMVKPYYDQLGCKSVSSGAFKSSVMTLPAPLKFPKEVTRRKRRR</sequence>
<evidence type="ECO:0000256" key="6">
    <source>
        <dbReference type="SAM" id="MobiDB-lite"/>
    </source>
</evidence>
<dbReference type="Pfam" id="PF06870">
    <property type="entry name" value="RNA_pol_I_A49"/>
    <property type="match status" value="1"/>
</dbReference>
<dbReference type="GO" id="GO:0003677">
    <property type="term" value="F:DNA binding"/>
    <property type="evidence" value="ECO:0007669"/>
    <property type="project" value="InterPro"/>
</dbReference>
<protein>
    <recommendedName>
        <fullName evidence="9">DNA-directed RNA polymerase I subunit rpa49</fullName>
    </recommendedName>
</protein>
<dbReference type="PANTHER" id="PTHR14440">
    <property type="entry name" value="DNA-DIRECTED RNA POLYMERASE I SUBUNIT RPA49"/>
    <property type="match status" value="1"/>
</dbReference>
<evidence type="ECO:0000256" key="1">
    <source>
        <dbReference type="ARBA" id="ARBA00004604"/>
    </source>
</evidence>
<reference evidence="7 8" key="1">
    <citation type="submission" date="2012-08" db="EMBL/GenBank/DDBJ databases">
        <title>Oryza genome evolution.</title>
        <authorList>
            <person name="Wing R.A."/>
        </authorList>
    </citation>
    <scope>NUCLEOTIDE SEQUENCE</scope>
</reference>
<keyword evidence="8" id="KW-1185">Reference proteome</keyword>
<dbReference type="GO" id="GO:0005730">
    <property type="term" value="C:nucleolus"/>
    <property type="evidence" value="ECO:0007669"/>
    <property type="project" value="UniProtKB-SubCell"/>
</dbReference>
<keyword evidence="3" id="KW-0240">DNA-directed RNA polymerase</keyword>
<dbReference type="GO" id="GO:0000428">
    <property type="term" value="C:DNA-directed RNA polymerase complex"/>
    <property type="evidence" value="ECO:0007669"/>
    <property type="project" value="UniProtKB-KW"/>
</dbReference>